<sequence length="149" mass="15313">MSTTPTLNGQVVGLAHYATRAVLERELTPTGTSFPQALALNAVANAGGTLDRSRLVDRMTSTLKIGAAAALATIAELAEAGLVRVLPADEARVDLTDAGRARQRRVAEISAGIAGRVYADIPAADLAVTARVLALVTERANAELAAARG</sequence>
<dbReference type="GO" id="GO:0003677">
    <property type="term" value="F:DNA binding"/>
    <property type="evidence" value="ECO:0007669"/>
    <property type="project" value="UniProtKB-KW"/>
</dbReference>
<organism evidence="1 2">
    <name type="scientific">Micromonospora purpureochromogenes</name>
    <dbReference type="NCBI Taxonomy" id="47872"/>
    <lineage>
        <taxon>Bacteria</taxon>
        <taxon>Bacillati</taxon>
        <taxon>Actinomycetota</taxon>
        <taxon>Actinomycetes</taxon>
        <taxon>Micromonosporales</taxon>
        <taxon>Micromonosporaceae</taxon>
        <taxon>Micromonospora</taxon>
    </lineage>
</organism>
<gene>
    <name evidence="1" type="ORF">GA0074696_1094</name>
</gene>
<reference evidence="1 2" key="1">
    <citation type="submission" date="2016-06" db="EMBL/GenBank/DDBJ databases">
        <authorList>
            <person name="Kjaerup R.B."/>
            <person name="Dalgaard T.S."/>
            <person name="Juul-Madsen H.R."/>
        </authorList>
    </citation>
    <scope>NUCLEOTIDE SEQUENCE [LARGE SCALE GENOMIC DNA]</scope>
    <source>
        <strain evidence="1 2">DSM 43821</strain>
    </source>
</reference>
<protein>
    <submittedName>
        <fullName evidence="1">Winged helix DNA-binding domain-containing protein</fullName>
    </submittedName>
</protein>
<dbReference type="InterPro" id="IPR036388">
    <property type="entry name" value="WH-like_DNA-bd_sf"/>
</dbReference>
<dbReference type="EMBL" id="LT607410">
    <property type="protein sequence ID" value="SCE82745.1"/>
    <property type="molecule type" value="Genomic_DNA"/>
</dbReference>
<proteinExistence type="predicted"/>
<dbReference type="RefSeq" id="WP_088960084.1">
    <property type="nucleotide sequence ID" value="NZ_LT607410.1"/>
</dbReference>
<keyword evidence="1" id="KW-0238">DNA-binding</keyword>
<dbReference type="SUPFAM" id="SSF46785">
    <property type="entry name" value="Winged helix' DNA-binding domain"/>
    <property type="match status" value="1"/>
</dbReference>
<name>A0A1C4VG68_9ACTN</name>
<dbReference type="Gene3D" id="1.10.10.10">
    <property type="entry name" value="Winged helix-like DNA-binding domain superfamily/Winged helix DNA-binding domain"/>
    <property type="match status" value="1"/>
</dbReference>
<dbReference type="InterPro" id="IPR036390">
    <property type="entry name" value="WH_DNA-bd_sf"/>
</dbReference>
<dbReference type="AlphaFoldDB" id="A0A1C4VG68"/>
<dbReference type="Proteomes" id="UP000198228">
    <property type="component" value="Chromosome I"/>
</dbReference>
<evidence type="ECO:0000313" key="2">
    <source>
        <dbReference type="Proteomes" id="UP000198228"/>
    </source>
</evidence>
<evidence type="ECO:0000313" key="1">
    <source>
        <dbReference type="EMBL" id="SCE82745.1"/>
    </source>
</evidence>
<accession>A0A1C4VG68</accession>